<sequence length="286" mass="32748">MNMSLMYRLYTEKCTELKMPKDFLIKKSSYAKIFSSKFNLSFSHPKNDTCSKCDAGQSNAEHEENVHLGFQLMSKEKASKDKNLSYITVDLQQAMPLPKLTTSKAFYLRQIWTGGNITQKPVEGRETVEEAFSCTPTEINGLSGPDFRYRPRQVGERRGKRYKGGTDAMKEVLDRGRLVQVRVCNRSWRTRGGRPNRLENHLRGIPTETPRRIKASFTRVNDPTHKRSNFVTLLDRRHPQGPLRRAGPHSGLSLAEEPEFRSNTYLARSSSVFLSVVRHLGSFLLH</sequence>
<evidence type="ECO:0000313" key="1">
    <source>
        <dbReference type="EMBL" id="KAH0821108.1"/>
    </source>
</evidence>
<gene>
    <name evidence="1" type="ORF">GEV33_001683</name>
</gene>
<dbReference type="Proteomes" id="UP000719412">
    <property type="component" value="Unassembled WGS sequence"/>
</dbReference>
<reference evidence="1" key="2">
    <citation type="submission" date="2021-08" db="EMBL/GenBank/DDBJ databases">
        <authorList>
            <person name="Eriksson T."/>
        </authorList>
    </citation>
    <scope>NUCLEOTIDE SEQUENCE</scope>
    <source>
        <strain evidence="1">Stoneville</strain>
        <tissue evidence="1">Whole head</tissue>
    </source>
</reference>
<accession>A0A8J6LJC2</accession>
<dbReference type="EMBL" id="JABDTM020009370">
    <property type="protein sequence ID" value="KAH0821108.1"/>
    <property type="molecule type" value="Genomic_DNA"/>
</dbReference>
<keyword evidence="2" id="KW-1185">Reference proteome</keyword>
<reference evidence="1" key="1">
    <citation type="journal article" date="2020" name="J Insects Food Feed">
        <title>The yellow mealworm (Tenebrio molitor) genome: a resource for the emerging insects as food and feed industry.</title>
        <authorList>
            <person name="Eriksson T."/>
            <person name="Andere A."/>
            <person name="Kelstrup H."/>
            <person name="Emery V."/>
            <person name="Picard C."/>
        </authorList>
    </citation>
    <scope>NUCLEOTIDE SEQUENCE</scope>
    <source>
        <strain evidence="1">Stoneville</strain>
        <tissue evidence="1">Whole head</tissue>
    </source>
</reference>
<protein>
    <submittedName>
        <fullName evidence="1">Uncharacterized protein</fullName>
    </submittedName>
</protein>
<comment type="caution">
    <text evidence="1">The sequence shown here is derived from an EMBL/GenBank/DDBJ whole genome shotgun (WGS) entry which is preliminary data.</text>
</comment>
<organism evidence="1 2">
    <name type="scientific">Tenebrio molitor</name>
    <name type="common">Yellow mealworm beetle</name>
    <dbReference type="NCBI Taxonomy" id="7067"/>
    <lineage>
        <taxon>Eukaryota</taxon>
        <taxon>Metazoa</taxon>
        <taxon>Ecdysozoa</taxon>
        <taxon>Arthropoda</taxon>
        <taxon>Hexapoda</taxon>
        <taxon>Insecta</taxon>
        <taxon>Pterygota</taxon>
        <taxon>Neoptera</taxon>
        <taxon>Endopterygota</taxon>
        <taxon>Coleoptera</taxon>
        <taxon>Polyphaga</taxon>
        <taxon>Cucujiformia</taxon>
        <taxon>Tenebrionidae</taxon>
        <taxon>Tenebrio</taxon>
    </lineage>
</organism>
<name>A0A8J6LJC2_TENMO</name>
<proteinExistence type="predicted"/>
<dbReference type="AlphaFoldDB" id="A0A8J6LJC2"/>
<evidence type="ECO:0000313" key="2">
    <source>
        <dbReference type="Proteomes" id="UP000719412"/>
    </source>
</evidence>